<dbReference type="Pfam" id="PF01427">
    <property type="entry name" value="Peptidase_M15"/>
    <property type="match status" value="1"/>
</dbReference>
<dbReference type="GO" id="GO:0008270">
    <property type="term" value="F:zinc ion binding"/>
    <property type="evidence" value="ECO:0007669"/>
    <property type="project" value="UniProtKB-UniRule"/>
</dbReference>
<dbReference type="InterPro" id="IPR009045">
    <property type="entry name" value="Zn_M74/Hedgehog-like"/>
</dbReference>
<accession>A0A017RWM9</accession>
<dbReference type="OrthoDB" id="9801430at2"/>
<comment type="function">
    <text evidence="9">Catalyzes hydrolysis of the D-alanyl-D-alanine dipeptide.</text>
</comment>
<evidence type="ECO:0000256" key="7">
    <source>
        <dbReference type="ARBA" id="ARBA00023049"/>
    </source>
</evidence>
<dbReference type="PANTHER" id="PTHR43126:SF1">
    <property type="entry name" value="D-ALANYL-D-ALANINE DIPEPTIDASE"/>
    <property type="match status" value="1"/>
</dbReference>
<dbReference type="SUPFAM" id="SSF55166">
    <property type="entry name" value="Hedgehog/DD-peptidase"/>
    <property type="match status" value="1"/>
</dbReference>
<keyword evidence="4 9" id="KW-0378">Hydrolase</keyword>
<feature type="binding site" evidence="9">
    <location>
        <position position="195"/>
    </location>
    <ligand>
        <name>Zn(2+)</name>
        <dbReference type="ChEBI" id="CHEBI:29105"/>
        <note>catalytic</note>
    </ligand>
</feature>
<evidence type="ECO:0000256" key="2">
    <source>
        <dbReference type="ARBA" id="ARBA00022670"/>
    </source>
</evidence>
<reference evidence="11 12" key="1">
    <citation type="journal article" date="2014" name="Genome Announc.">
        <title>Draft Genome Sequence of Fervidicella metallireducens Strain AeBT, an Iron-Reducing Thermoanaerobe from the Great Artesian Basin.</title>
        <authorList>
            <person name="Patel B.K."/>
        </authorList>
    </citation>
    <scope>NUCLEOTIDE SEQUENCE [LARGE SCALE GENOMIC DNA]</scope>
    <source>
        <strain evidence="11 12">AeB</strain>
    </source>
</reference>
<dbReference type="GO" id="GO:0071555">
    <property type="term" value="P:cell wall organization"/>
    <property type="evidence" value="ECO:0007669"/>
    <property type="project" value="UniProtKB-KW"/>
</dbReference>
<dbReference type="GO" id="GO:0008237">
    <property type="term" value="F:metallopeptidase activity"/>
    <property type="evidence" value="ECO:0007669"/>
    <property type="project" value="UniProtKB-KW"/>
</dbReference>
<gene>
    <name evidence="11" type="ORF">Q428_03480</name>
</gene>
<evidence type="ECO:0000313" key="11">
    <source>
        <dbReference type="EMBL" id="EYE89178.1"/>
    </source>
</evidence>
<evidence type="ECO:0000256" key="10">
    <source>
        <dbReference type="SAM" id="Phobius"/>
    </source>
</evidence>
<keyword evidence="8" id="KW-0961">Cell wall biogenesis/degradation</keyword>
<dbReference type="EMBL" id="AZQP01000007">
    <property type="protein sequence ID" value="EYE89178.1"/>
    <property type="molecule type" value="Genomic_DNA"/>
</dbReference>
<evidence type="ECO:0000256" key="8">
    <source>
        <dbReference type="ARBA" id="ARBA00023316"/>
    </source>
</evidence>
<dbReference type="AlphaFoldDB" id="A0A017RWM9"/>
<feature type="binding site" evidence="9">
    <location>
        <position position="262"/>
    </location>
    <ligand>
        <name>Zn(2+)</name>
        <dbReference type="ChEBI" id="CHEBI:29105"/>
        <note>catalytic</note>
    </ligand>
</feature>
<evidence type="ECO:0000256" key="5">
    <source>
        <dbReference type="ARBA" id="ARBA00022833"/>
    </source>
</evidence>
<comment type="catalytic activity">
    <reaction evidence="1 9">
        <text>D-alanyl-D-alanine + H2O = 2 D-alanine</text>
        <dbReference type="Rhea" id="RHEA:20661"/>
        <dbReference type="ChEBI" id="CHEBI:15377"/>
        <dbReference type="ChEBI" id="CHEBI:57416"/>
        <dbReference type="ChEBI" id="CHEBI:57822"/>
        <dbReference type="EC" id="3.4.13.22"/>
    </reaction>
</comment>
<dbReference type="PANTHER" id="PTHR43126">
    <property type="entry name" value="D-ALANYL-D-ALANINE DIPEPTIDASE"/>
    <property type="match status" value="1"/>
</dbReference>
<keyword evidence="2 9" id="KW-0645">Protease</keyword>
<evidence type="ECO:0000256" key="3">
    <source>
        <dbReference type="ARBA" id="ARBA00022723"/>
    </source>
</evidence>
<dbReference type="HAMAP" id="MF_01924">
    <property type="entry name" value="A_A_dipeptidase"/>
    <property type="match status" value="1"/>
</dbReference>
<dbReference type="Gene3D" id="3.30.1380.10">
    <property type="match status" value="1"/>
</dbReference>
<dbReference type="GO" id="GO:0006508">
    <property type="term" value="P:proteolysis"/>
    <property type="evidence" value="ECO:0007669"/>
    <property type="project" value="UniProtKB-KW"/>
</dbReference>
<name>A0A017RWM9_9CLOT</name>
<keyword evidence="12" id="KW-1185">Reference proteome</keyword>
<feature type="transmembrane region" description="Helical" evidence="10">
    <location>
        <begin position="7"/>
        <end position="31"/>
    </location>
</feature>
<keyword evidence="10" id="KW-0472">Membrane</keyword>
<dbReference type="Proteomes" id="UP000019681">
    <property type="component" value="Unassembled WGS sequence"/>
</dbReference>
<dbReference type="RefSeq" id="WP_051514872.1">
    <property type="nucleotide sequence ID" value="NZ_AZQP01000007.1"/>
</dbReference>
<proteinExistence type="inferred from homology"/>
<feature type="binding site" evidence="9">
    <location>
        <position position="202"/>
    </location>
    <ligand>
        <name>Zn(2+)</name>
        <dbReference type="ChEBI" id="CHEBI:29105"/>
        <note>catalytic</note>
    </ligand>
</feature>
<protein>
    <recommendedName>
        <fullName evidence="9">D-alanyl-D-alanine dipeptidase</fullName>
        <shortName evidence="9">D-Ala-D-Ala dipeptidase</shortName>
        <ecNumber evidence="9">3.4.13.22</ecNumber>
    </recommendedName>
</protein>
<dbReference type="GO" id="GO:0160237">
    <property type="term" value="F:D-Ala-D-Ala dipeptidase activity"/>
    <property type="evidence" value="ECO:0007669"/>
    <property type="project" value="UniProtKB-EC"/>
</dbReference>
<comment type="cofactor">
    <cofactor evidence="9">
        <name>Zn(2+)</name>
        <dbReference type="ChEBI" id="CHEBI:29105"/>
    </cofactor>
    <text evidence="9">Binds 1 zinc ion per subunit.</text>
</comment>
<dbReference type="EC" id="3.4.13.22" evidence="9"/>
<feature type="site" description="Transition state stabilizer" evidence="9">
    <location>
        <position position="168"/>
    </location>
</feature>
<keyword evidence="6 9" id="KW-0224">Dipeptidase</keyword>
<keyword evidence="3 9" id="KW-0479">Metal-binding</keyword>
<organism evidence="11 12">
    <name type="scientific">Fervidicella metallireducens AeB</name>
    <dbReference type="NCBI Taxonomy" id="1403537"/>
    <lineage>
        <taxon>Bacteria</taxon>
        <taxon>Bacillati</taxon>
        <taxon>Bacillota</taxon>
        <taxon>Clostridia</taxon>
        <taxon>Eubacteriales</taxon>
        <taxon>Clostridiaceae</taxon>
        <taxon>Fervidicella</taxon>
    </lineage>
</organism>
<comment type="similarity">
    <text evidence="9">Belongs to the peptidase M15D family.</text>
</comment>
<comment type="caution">
    <text evidence="11">The sequence shown here is derived from an EMBL/GenBank/DDBJ whole genome shotgun (WGS) entry which is preliminary data.</text>
</comment>
<keyword evidence="10" id="KW-0812">Transmembrane</keyword>
<dbReference type="InterPro" id="IPR000755">
    <property type="entry name" value="A_A_dipeptidase"/>
</dbReference>
<feature type="active site" description="Proton donor/acceptor" evidence="9">
    <location>
        <position position="259"/>
    </location>
</feature>
<evidence type="ECO:0000256" key="6">
    <source>
        <dbReference type="ARBA" id="ARBA00022997"/>
    </source>
</evidence>
<dbReference type="CDD" id="cd14840">
    <property type="entry name" value="D-Ala-D-Ala_dipeptidase_Aad"/>
    <property type="match status" value="1"/>
</dbReference>
<dbReference type="STRING" id="1403537.Q428_03480"/>
<sequence length="282" mass="33155">MGRHEKVIINFCIATILICLSIMSLYVYFVFENEKNTNTFRLIETDEFLGKILILVDETYKKSVSVFSKIDNKGKRVEKQTSANNYISEPKKKKIDEVRDIKGLVNLEEIDSNFVIELRYATEENFTRQKIYPKAVCMLRRETAKKLINANNEFNKMGYRIKIWDAYRPYYVQKILYDIAVDKEFLANPVSGSKHNRGAAVDITLVDEDERELSMPTGFDEFTNRASQNYIGMSEIQKKNLECLRSVMEKNGFISVKNEWWHFTDSDWEKYPLLNIRLEDIK</sequence>
<evidence type="ECO:0000256" key="9">
    <source>
        <dbReference type="HAMAP-Rule" id="MF_01924"/>
    </source>
</evidence>
<keyword evidence="5 9" id="KW-0862">Zinc</keyword>
<evidence type="ECO:0000256" key="1">
    <source>
        <dbReference type="ARBA" id="ARBA00001362"/>
    </source>
</evidence>
<keyword evidence="7 9" id="KW-0482">Metalloprotease</keyword>
<evidence type="ECO:0000256" key="4">
    <source>
        <dbReference type="ARBA" id="ARBA00022801"/>
    </source>
</evidence>
<evidence type="ECO:0000313" key="12">
    <source>
        <dbReference type="Proteomes" id="UP000019681"/>
    </source>
</evidence>
<keyword evidence="10" id="KW-1133">Transmembrane helix</keyword>